<organism evidence="2 3">
    <name type="scientific">Halovivax ruber (strain DSM 18193 / JCM 13892 / XH-70)</name>
    <dbReference type="NCBI Taxonomy" id="797302"/>
    <lineage>
        <taxon>Archaea</taxon>
        <taxon>Methanobacteriati</taxon>
        <taxon>Methanobacteriota</taxon>
        <taxon>Stenosarchaea group</taxon>
        <taxon>Halobacteria</taxon>
        <taxon>Halobacteriales</taxon>
        <taxon>Natrialbaceae</taxon>
        <taxon>Halovivax</taxon>
    </lineage>
</organism>
<evidence type="ECO:0000313" key="3">
    <source>
        <dbReference type="Proteomes" id="UP000010846"/>
    </source>
</evidence>
<dbReference type="EMBL" id="CP003050">
    <property type="protein sequence ID" value="AGB14839.1"/>
    <property type="molecule type" value="Genomic_DNA"/>
</dbReference>
<dbReference type="Pfam" id="PF12679">
    <property type="entry name" value="ABC2_membrane_2"/>
    <property type="match status" value="1"/>
</dbReference>
<sequence>MSYAAVARKDFSDGIRSRMLWGLMALFLLAVGGITYLFVDSAGAAEFGTGVERKLAVGLLFVISAMPAIAFLVPLTGLVVSIKSISRERDLGSIKILLSLPHSRLEVLVGKLIGRSGLLTIAILASFVPSAILLMVQFDAFPLFELSVVTGLTILFGIAFVAVGIGASALVSTESRATLVGITIFILFYAWQAIFSYVNSRLELLSGDAAAFVYRFDLFNVFMDMLLAVFSLRYEELPNTSVVGEGQNVLSNPDQYQGLEQPFFLQHWFAFVILALWVAVPVAIGYWRFQRADL</sequence>
<protein>
    <submittedName>
        <fullName evidence="2">ABC-type transport system involved in multi-copper enzyme maturation, permease component</fullName>
    </submittedName>
</protein>
<dbReference type="GO" id="GO:0140359">
    <property type="term" value="F:ABC-type transporter activity"/>
    <property type="evidence" value="ECO:0007669"/>
    <property type="project" value="InterPro"/>
</dbReference>
<dbReference type="GO" id="GO:0005886">
    <property type="term" value="C:plasma membrane"/>
    <property type="evidence" value="ECO:0007669"/>
    <property type="project" value="UniProtKB-SubCell"/>
</dbReference>
<dbReference type="HOGENOM" id="CLU_071765_0_1_2"/>
<feature type="transmembrane region" description="Helical" evidence="1">
    <location>
        <begin position="59"/>
        <end position="80"/>
    </location>
</feature>
<dbReference type="RefSeq" id="WP_015299536.1">
    <property type="nucleotide sequence ID" value="NC_019964.1"/>
</dbReference>
<feature type="transmembrane region" description="Helical" evidence="1">
    <location>
        <begin position="20"/>
        <end position="39"/>
    </location>
</feature>
<dbReference type="PANTHER" id="PTHR43471:SF1">
    <property type="entry name" value="ABC TRANSPORTER PERMEASE PROTEIN NOSY-RELATED"/>
    <property type="match status" value="1"/>
</dbReference>
<dbReference type="GeneID" id="14377858"/>
<reference evidence="2" key="1">
    <citation type="submission" date="2011-09" db="EMBL/GenBank/DDBJ databases">
        <title>Complete sequence of Halovivax ruber XH-70.</title>
        <authorList>
            <consortium name="US DOE Joint Genome Institute"/>
            <person name="Lucas S."/>
            <person name="Han J."/>
            <person name="Lapidus A."/>
            <person name="Cheng J.-F."/>
            <person name="Goodwin L."/>
            <person name="Pitluck S."/>
            <person name="Peters L."/>
            <person name="Mikhailova N."/>
            <person name="Davenport K."/>
            <person name="Detter J.C."/>
            <person name="Han C."/>
            <person name="Tapia R."/>
            <person name="Land M."/>
            <person name="Hauser L."/>
            <person name="Kyrpides N."/>
            <person name="Ivanova N."/>
            <person name="Pagani I."/>
            <person name="Sproer C."/>
            <person name="Anderson I."/>
            <person name="Woyke T."/>
        </authorList>
    </citation>
    <scope>NUCLEOTIDE SEQUENCE</scope>
    <source>
        <strain evidence="2">XH-70</strain>
    </source>
</reference>
<evidence type="ECO:0000313" key="2">
    <source>
        <dbReference type="EMBL" id="AGB14839.1"/>
    </source>
</evidence>
<evidence type="ECO:0000256" key="1">
    <source>
        <dbReference type="SAM" id="Phobius"/>
    </source>
</evidence>
<feature type="transmembrane region" description="Helical" evidence="1">
    <location>
        <begin position="112"/>
        <end position="136"/>
    </location>
</feature>
<feature type="transmembrane region" description="Helical" evidence="1">
    <location>
        <begin position="178"/>
        <end position="198"/>
    </location>
</feature>
<keyword evidence="3" id="KW-1185">Reference proteome</keyword>
<dbReference type="KEGG" id="hru:Halru_0193"/>
<gene>
    <name evidence="2" type="ordered locus">Halru_0193</name>
</gene>
<feature type="transmembrane region" description="Helical" evidence="1">
    <location>
        <begin position="268"/>
        <end position="289"/>
    </location>
</feature>
<feature type="transmembrane region" description="Helical" evidence="1">
    <location>
        <begin position="148"/>
        <end position="171"/>
    </location>
</feature>
<dbReference type="STRING" id="797302.Halru_0193"/>
<keyword evidence="1" id="KW-0812">Transmembrane</keyword>
<keyword evidence="1" id="KW-0472">Membrane</keyword>
<dbReference type="eggNOG" id="arCOG02438">
    <property type="taxonomic scope" value="Archaea"/>
</dbReference>
<proteinExistence type="predicted"/>
<name>L0I835_HALRX</name>
<accession>L0I835</accession>
<dbReference type="PANTHER" id="PTHR43471">
    <property type="entry name" value="ABC TRANSPORTER PERMEASE"/>
    <property type="match status" value="1"/>
</dbReference>
<dbReference type="Proteomes" id="UP000010846">
    <property type="component" value="Chromosome"/>
</dbReference>
<keyword evidence="1" id="KW-1133">Transmembrane helix</keyword>
<dbReference type="AlphaFoldDB" id="L0I835"/>
<dbReference type="OrthoDB" id="86287at2157"/>